<accession>A0A0G1W9L6</accession>
<dbReference type="InterPro" id="IPR025669">
    <property type="entry name" value="AAA_dom"/>
</dbReference>
<dbReference type="PANTHER" id="PTHR13696:SF52">
    <property type="entry name" value="PARA FAMILY PROTEIN CT_582"/>
    <property type="match status" value="1"/>
</dbReference>
<dbReference type="PANTHER" id="PTHR13696">
    <property type="entry name" value="P-LOOP CONTAINING NUCLEOSIDE TRIPHOSPHATE HYDROLASE"/>
    <property type="match status" value="1"/>
</dbReference>
<proteinExistence type="predicted"/>
<dbReference type="Proteomes" id="UP000034224">
    <property type="component" value="Unassembled WGS sequence"/>
</dbReference>
<dbReference type="AlphaFoldDB" id="A0A0G1W9L6"/>
<dbReference type="Gene3D" id="3.40.50.300">
    <property type="entry name" value="P-loop containing nucleotide triphosphate hydrolases"/>
    <property type="match status" value="1"/>
</dbReference>
<protein>
    <submittedName>
        <fullName evidence="2">Chromosome segregation ATPase</fullName>
    </submittedName>
</protein>
<dbReference type="InterPro" id="IPR050678">
    <property type="entry name" value="DNA_Partitioning_ATPase"/>
</dbReference>
<dbReference type="FunFam" id="3.40.50.300:FF:000285">
    <property type="entry name" value="Sporulation initiation inhibitor Soj"/>
    <property type="match status" value="1"/>
</dbReference>
<dbReference type="SUPFAM" id="SSF52540">
    <property type="entry name" value="P-loop containing nucleoside triphosphate hydrolases"/>
    <property type="match status" value="1"/>
</dbReference>
<feature type="domain" description="AAA" evidence="1">
    <location>
        <begin position="3"/>
        <end position="176"/>
    </location>
</feature>
<evidence type="ECO:0000259" key="1">
    <source>
        <dbReference type="Pfam" id="PF13614"/>
    </source>
</evidence>
<dbReference type="EMBL" id="LCQK01000001">
    <property type="protein sequence ID" value="KKW15463.1"/>
    <property type="molecule type" value="Genomic_DNA"/>
</dbReference>
<dbReference type="CDD" id="cd02042">
    <property type="entry name" value="ParAB_family"/>
    <property type="match status" value="1"/>
</dbReference>
<reference evidence="2 3" key="1">
    <citation type="journal article" date="2015" name="Nature">
        <title>rRNA introns, odd ribosomes, and small enigmatic genomes across a large radiation of phyla.</title>
        <authorList>
            <person name="Brown C.T."/>
            <person name="Hug L.A."/>
            <person name="Thomas B.C."/>
            <person name="Sharon I."/>
            <person name="Castelle C.J."/>
            <person name="Singh A."/>
            <person name="Wilkins M.J."/>
            <person name="Williams K.H."/>
            <person name="Banfield J.F."/>
        </authorList>
    </citation>
    <scope>NUCLEOTIDE SEQUENCE [LARGE SCALE GENOMIC DNA]</scope>
</reference>
<dbReference type="STRING" id="1618665.UY55_C0001G0217"/>
<name>A0A0G1W9L6_9BACT</name>
<dbReference type="InterPro" id="IPR027417">
    <property type="entry name" value="P-loop_NTPase"/>
</dbReference>
<gene>
    <name evidence="2" type="ORF">UY55_C0001G0217</name>
</gene>
<evidence type="ECO:0000313" key="2">
    <source>
        <dbReference type="EMBL" id="KKW15463.1"/>
    </source>
</evidence>
<comment type="caution">
    <text evidence="2">The sequence shown here is derived from an EMBL/GenBank/DDBJ whole genome shotgun (WGS) entry which is preliminary data.</text>
</comment>
<evidence type="ECO:0000313" key="3">
    <source>
        <dbReference type="Proteomes" id="UP000034224"/>
    </source>
</evidence>
<dbReference type="Pfam" id="PF13614">
    <property type="entry name" value="AAA_31"/>
    <property type="match status" value="1"/>
</dbReference>
<sequence length="258" mass="28512">MARVIAICNQKGGVGKTTTAMNLSAYLAMAGKHTLLVDFDPQFNATVGVGATHAPDETIYHALLAGVAVERIIKPTYLSNFEIAPSSADLAGALVELVNLPDRETYLRNFINRIRDRYDFILIDLGPSLNLLTVNGLMAADEVIVPIQCEYYSLEGLNQLLETLDLVRNNLGHQIQVAGALLTMYDKREKLSREIAREVRRRFPHKVYEIEIPRSVGLAEAPQFKKPIMLYAPQSSGARAYEALAREVIGVPSYPQTA</sequence>
<organism evidence="2 3">
    <name type="scientific">Candidatus Jorgensenbacteria bacterium GW2011_GWB1_50_10</name>
    <dbReference type="NCBI Taxonomy" id="1618665"/>
    <lineage>
        <taxon>Bacteria</taxon>
        <taxon>Candidatus Joergenseniibacteriota</taxon>
    </lineage>
</organism>